<organism evidence="2 3">
    <name type="scientific">Gelatiniphilus marinus</name>
    <dbReference type="NCBI Taxonomy" id="1759464"/>
    <lineage>
        <taxon>Bacteria</taxon>
        <taxon>Pseudomonadati</taxon>
        <taxon>Bacteroidota</taxon>
        <taxon>Flavobacteriia</taxon>
        <taxon>Flavobacteriales</taxon>
        <taxon>Flavobacteriaceae</taxon>
        <taxon>Gelatiniphilus</taxon>
    </lineage>
</organism>
<keyword evidence="1" id="KW-0472">Membrane</keyword>
<feature type="transmembrane region" description="Helical" evidence="1">
    <location>
        <begin position="74"/>
        <end position="94"/>
    </location>
</feature>
<keyword evidence="1" id="KW-0812">Transmembrane</keyword>
<gene>
    <name evidence="2" type="ORF">ACFSQS_04355</name>
</gene>
<evidence type="ECO:0000313" key="3">
    <source>
        <dbReference type="Proteomes" id="UP001597441"/>
    </source>
</evidence>
<dbReference type="EMBL" id="JBHULK010000001">
    <property type="protein sequence ID" value="MFD2534329.1"/>
    <property type="molecule type" value="Genomic_DNA"/>
</dbReference>
<dbReference type="Pfam" id="PF12650">
    <property type="entry name" value="DUF3784"/>
    <property type="match status" value="1"/>
</dbReference>
<keyword evidence="1" id="KW-1133">Transmembrane helix</keyword>
<keyword evidence="3" id="KW-1185">Reference proteome</keyword>
<reference evidence="3" key="1">
    <citation type="journal article" date="2019" name="Int. J. Syst. Evol. Microbiol.">
        <title>The Global Catalogue of Microorganisms (GCM) 10K type strain sequencing project: providing services to taxonomists for standard genome sequencing and annotation.</title>
        <authorList>
            <consortium name="The Broad Institute Genomics Platform"/>
            <consortium name="The Broad Institute Genome Sequencing Center for Infectious Disease"/>
            <person name="Wu L."/>
            <person name="Ma J."/>
        </authorList>
    </citation>
    <scope>NUCLEOTIDE SEQUENCE [LARGE SCALE GENOMIC DNA]</scope>
    <source>
        <strain evidence="3">KCTC 42903</strain>
    </source>
</reference>
<protein>
    <submittedName>
        <fullName evidence="2">DUF3784 domain-containing protein</fullName>
    </submittedName>
</protein>
<name>A0ABW5JNP9_9FLAO</name>
<accession>A0ABW5JNP9</accession>
<feature type="transmembrane region" description="Helical" evidence="1">
    <location>
        <begin position="45"/>
        <end position="67"/>
    </location>
</feature>
<dbReference type="InterPro" id="IPR017259">
    <property type="entry name" value="UCP037672"/>
</dbReference>
<evidence type="ECO:0000313" key="2">
    <source>
        <dbReference type="EMBL" id="MFD2534329.1"/>
    </source>
</evidence>
<dbReference type="Proteomes" id="UP001597441">
    <property type="component" value="Unassembled WGS sequence"/>
</dbReference>
<evidence type="ECO:0000256" key="1">
    <source>
        <dbReference type="SAM" id="Phobius"/>
    </source>
</evidence>
<dbReference type="RefSeq" id="WP_388014655.1">
    <property type="nucleotide sequence ID" value="NZ_JBHUDT010000001.1"/>
</dbReference>
<sequence length="103" mass="11430">MLFVVTLVGAIFIICGLFVKKYPNLIAGYNTMTAEEKKNIDIKKFSTFLHNGLIITGALAILVSVLFCILKIPLLYSLLTETLIIVFGLLYTLINANKNSTME</sequence>
<comment type="caution">
    <text evidence="2">The sequence shown here is derived from an EMBL/GenBank/DDBJ whole genome shotgun (WGS) entry which is preliminary data.</text>
</comment>
<proteinExistence type="predicted"/>